<dbReference type="AlphaFoldDB" id="A0A183CQL2"/>
<reference evidence="2" key="2">
    <citation type="submission" date="2014-05" db="EMBL/GenBank/DDBJ databases">
        <title>The genome and life-stage specific transcriptomes of Globodera pallida elucidate key aspects of plant parasitism by a cyst nematode.</title>
        <authorList>
            <person name="Cotton J.A."/>
            <person name="Lilley C.J."/>
            <person name="Jones L.M."/>
            <person name="Kikuchi T."/>
            <person name="Reid A.J."/>
            <person name="Thorpe P."/>
            <person name="Tsai I.J."/>
            <person name="Beasley H."/>
            <person name="Blok V."/>
            <person name="Cock P.J.A."/>
            <person name="Van den Akker S.E."/>
            <person name="Holroyd N."/>
            <person name="Hunt M."/>
            <person name="Mantelin S."/>
            <person name="Naghra H."/>
            <person name="Pain A."/>
            <person name="Palomares-Rius J.E."/>
            <person name="Zarowiecki M."/>
            <person name="Berriman M."/>
            <person name="Jones J.T."/>
            <person name="Urwin P.E."/>
        </authorList>
    </citation>
    <scope>NUCLEOTIDE SEQUENCE [LARGE SCALE GENOMIC DNA]</scope>
    <source>
        <strain evidence="2">Lindley</strain>
    </source>
</reference>
<dbReference type="InterPro" id="IPR000210">
    <property type="entry name" value="BTB/POZ_dom"/>
</dbReference>
<evidence type="ECO:0000313" key="3">
    <source>
        <dbReference type="WBParaSite" id="GPLIN_001517000"/>
    </source>
</evidence>
<dbReference type="Pfam" id="PF22486">
    <property type="entry name" value="MATH_2"/>
    <property type="match status" value="1"/>
</dbReference>
<dbReference type="Proteomes" id="UP000050741">
    <property type="component" value="Unassembled WGS sequence"/>
</dbReference>
<evidence type="ECO:0000259" key="1">
    <source>
        <dbReference type="PROSITE" id="PS50144"/>
    </source>
</evidence>
<dbReference type="Pfam" id="PF07707">
    <property type="entry name" value="BACK"/>
    <property type="match status" value="1"/>
</dbReference>
<accession>A0A183CQL2</accession>
<dbReference type="GO" id="GO:0005829">
    <property type="term" value="C:cytosol"/>
    <property type="evidence" value="ECO:0007669"/>
    <property type="project" value="TreeGrafter"/>
</dbReference>
<dbReference type="InterPro" id="IPR008974">
    <property type="entry name" value="TRAF-like"/>
</dbReference>
<dbReference type="InterPro" id="IPR011705">
    <property type="entry name" value="BACK"/>
</dbReference>
<dbReference type="PANTHER" id="PTHR45774">
    <property type="entry name" value="BTB/POZ DOMAIN-CONTAINING"/>
    <property type="match status" value="1"/>
</dbReference>
<dbReference type="WBParaSite" id="GPLIN_001517000">
    <property type="protein sequence ID" value="GPLIN_001517000"/>
    <property type="gene ID" value="GPLIN_001517000"/>
</dbReference>
<dbReference type="SUPFAM" id="SSF54695">
    <property type="entry name" value="POZ domain"/>
    <property type="match status" value="1"/>
</dbReference>
<feature type="domain" description="MATH" evidence="1">
    <location>
        <begin position="235"/>
        <end position="361"/>
    </location>
</feature>
<dbReference type="SMART" id="SM00875">
    <property type="entry name" value="BACK"/>
    <property type="match status" value="1"/>
</dbReference>
<dbReference type="PANTHER" id="PTHR45774:SF3">
    <property type="entry name" value="BTB (POZ) DOMAIN-CONTAINING 2B-RELATED"/>
    <property type="match status" value="1"/>
</dbReference>
<reference evidence="3" key="3">
    <citation type="submission" date="2016-06" db="UniProtKB">
        <authorList>
            <consortium name="WormBaseParasite"/>
        </authorList>
    </citation>
    <scope>IDENTIFICATION</scope>
</reference>
<protein>
    <submittedName>
        <fullName evidence="3">MATH domain-containing protein</fullName>
    </submittedName>
</protein>
<proteinExistence type="predicted"/>
<name>A0A183CQL2_GLOPA</name>
<dbReference type="Gene3D" id="3.30.710.10">
    <property type="entry name" value="Potassium Channel Kv1.1, Chain A"/>
    <property type="match status" value="1"/>
</dbReference>
<dbReference type="Gene3D" id="2.60.210.10">
    <property type="entry name" value="Apoptosis, Tumor Necrosis Factor Receptor Associated Protein 2, Chain A"/>
    <property type="match status" value="1"/>
</dbReference>
<dbReference type="SUPFAM" id="SSF49599">
    <property type="entry name" value="TRAF domain-like"/>
    <property type="match status" value="1"/>
</dbReference>
<sequence length="370" mass="41626">MPEIQRPPLGGPVEVPDVEVGAFKAMLSFIYADDLNGLNGDNAISVLYAAKKYDVAGLTKACVAIAIPKLRNVFLAFDQARLLEEKDFSLRCLAYIDKNADTLLLSKQFLQIEQKLLCEILGRDQLMISKEIAIWNAALRWADEKCRQNSKKCSAENRRAMLGPALFKIRFSLIPQKDFSEKIVPSGLLTDAELVTVYLHYSHPDVTLPGLYPRQFPTKRQLLTKSLDDDPYKANGKIMLKIEKVSKFARQDENSSQLSEAVYIKGLPWKILAQPSRKGKCLGFYLKCSTESTWSCVCSATLRIVSQKAGKKDFTQEIGHIFHSMASDWGFEQFMPFQQLMGSKNGWYDAKNDTVILEADVTAYKSLGDK</sequence>
<dbReference type="GO" id="GO:0022008">
    <property type="term" value="P:neurogenesis"/>
    <property type="evidence" value="ECO:0007669"/>
    <property type="project" value="TreeGrafter"/>
</dbReference>
<dbReference type="Gene3D" id="1.25.40.420">
    <property type="match status" value="1"/>
</dbReference>
<dbReference type="Pfam" id="PF00651">
    <property type="entry name" value="BTB"/>
    <property type="match status" value="1"/>
</dbReference>
<evidence type="ECO:0000313" key="2">
    <source>
        <dbReference type="Proteomes" id="UP000050741"/>
    </source>
</evidence>
<organism evidence="2 3">
    <name type="scientific">Globodera pallida</name>
    <name type="common">Potato cyst nematode worm</name>
    <name type="synonym">Heterodera pallida</name>
    <dbReference type="NCBI Taxonomy" id="36090"/>
    <lineage>
        <taxon>Eukaryota</taxon>
        <taxon>Metazoa</taxon>
        <taxon>Ecdysozoa</taxon>
        <taxon>Nematoda</taxon>
        <taxon>Chromadorea</taxon>
        <taxon>Rhabditida</taxon>
        <taxon>Tylenchina</taxon>
        <taxon>Tylenchomorpha</taxon>
        <taxon>Tylenchoidea</taxon>
        <taxon>Heteroderidae</taxon>
        <taxon>Heteroderinae</taxon>
        <taxon>Globodera</taxon>
    </lineage>
</organism>
<keyword evidence="2" id="KW-1185">Reference proteome</keyword>
<dbReference type="GO" id="GO:0000932">
    <property type="term" value="C:P-body"/>
    <property type="evidence" value="ECO:0007669"/>
    <property type="project" value="TreeGrafter"/>
</dbReference>
<dbReference type="SMART" id="SM00061">
    <property type="entry name" value="MATH"/>
    <property type="match status" value="1"/>
</dbReference>
<dbReference type="PROSITE" id="PS50144">
    <property type="entry name" value="MATH"/>
    <property type="match status" value="1"/>
</dbReference>
<dbReference type="InterPro" id="IPR011333">
    <property type="entry name" value="SKP1/BTB/POZ_sf"/>
</dbReference>
<reference evidence="2" key="1">
    <citation type="submission" date="2013-12" db="EMBL/GenBank/DDBJ databases">
        <authorList>
            <person name="Aslett M."/>
        </authorList>
    </citation>
    <scope>NUCLEOTIDE SEQUENCE [LARGE SCALE GENOMIC DNA]</scope>
    <source>
        <strain evidence="2">Lindley</strain>
    </source>
</reference>
<dbReference type="InterPro" id="IPR002083">
    <property type="entry name" value="MATH/TRAF_dom"/>
</dbReference>